<dbReference type="RefSeq" id="WP_052037189.1">
    <property type="nucleotide sequence ID" value="NZ_JAEMUK010000001.1"/>
</dbReference>
<accession>A0A8I1GDY1</accession>
<keyword evidence="2" id="KW-1185">Reference proteome</keyword>
<dbReference type="EMBL" id="JAEMUK010000001">
    <property type="protein sequence ID" value="MBJ7541951.1"/>
    <property type="molecule type" value="Genomic_DNA"/>
</dbReference>
<dbReference type="AlphaFoldDB" id="A0A8I1GDY1"/>
<protein>
    <submittedName>
        <fullName evidence="1">Uncharacterized protein</fullName>
    </submittedName>
</protein>
<name>A0A8I1GDY1_9HYPH</name>
<dbReference type="Proteomes" id="UP000623250">
    <property type="component" value="Unassembled WGS sequence"/>
</dbReference>
<organism evidence="1 2">
    <name type="scientific">Rhodomicrobium udaipurense</name>
    <dbReference type="NCBI Taxonomy" id="1202716"/>
    <lineage>
        <taxon>Bacteria</taxon>
        <taxon>Pseudomonadati</taxon>
        <taxon>Pseudomonadota</taxon>
        <taxon>Alphaproteobacteria</taxon>
        <taxon>Hyphomicrobiales</taxon>
        <taxon>Hyphomicrobiaceae</taxon>
        <taxon>Rhodomicrobium</taxon>
    </lineage>
</organism>
<sequence length="163" mass="18183">MRDSAKIVAMIAACDDPDKLRQWIANAKRGRAKDVEEAAFRRLIEVLPKEQPGSVEHDFWRTVHAFEHVLSEERGKTTRLARTRQKVVRVGEVETLKDWALGTKSTDGFATLIERCMPELTGEAIVLRHADHFDATVVEAARKRLEEAGVDTASLPAPAIPTS</sequence>
<proteinExistence type="predicted"/>
<evidence type="ECO:0000313" key="2">
    <source>
        <dbReference type="Proteomes" id="UP000623250"/>
    </source>
</evidence>
<comment type="caution">
    <text evidence="1">The sequence shown here is derived from an EMBL/GenBank/DDBJ whole genome shotgun (WGS) entry which is preliminary data.</text>
</comment>
<evidence type="ECO:0000313" key="1">
    <source>
        <dbReference type="EMBL" id="MBJ7541951.1"/>
    </source>
</evidence>
<gene>
    <name evidence="1" type="ORF">JDN41_00075</name>
</gene>
<reference evidence="1 2" key="1">
    <citation type="submission" date="2020-12" db="EMBL/GenBank/DDBJ databases">
        <title>Revised draft genomes of Rhodomicrobium vannielii ATCC 17100 and Rhodomicrobium udaipurense JA643.</title>
        <authorList>
            <person name="Conners E.M."/>
            <person name="Davenport E.J."/>
            <person name="Bose A."/>
        </authorList>
    </citation>
    <scope>NUCLEOTIDE SEQUENCE [LARGE SCALE GENOMIC DNA]</scope>
    <source>
        <strain evidence="1 2">JA643</strain>
    </source>
</reference>